<dbReference type="PANTHER" id="PTHR46481:SF10">
    <property type="entry name" value="ZINC FINGER BED DOMAIN-CONTAINING PROTEIN 39"/>
    <property type="match status" value="1"/>
</dbReference>
<dbReference type="EMBL" id="LLXJ01003645">
    <property type="protein sequence ID" value="PKB96773.1"/>
    <property type="molecule type" value="Genomic_DNA"/>
</dbReference>
<dbReference type="VEuPathDB" id="FungiDB:RhiirFUN_019608"/>
<dbReference type="GO" id="GO:0046983">
    <property type="term" value="F:protein dimerization activity"/>
    <property type="evidence" value="ECO:0007669"/>
    <property type="project" value="InterPro"/>
</dbReference>
<feature type="non-terminal residue" evidence="10">
    <location>
        <position position="1"/>
    </location>
</feature>
<accession>A0A2N0NQC8</accession>
<proteinExistence type="predicted"/>
<dbReference type="SUPFAM" id="SSF53098">
    <property type="entry name" value="Ribonuclease H-like"/>
    <property type="match status" value="1"/>
</dbReference>
<feature type="domain" description="DUF659" evidence="6">
    <location>
        <begin position="1"/>
        <end position="112"/>
    </location>
</feature>
<evidence type="ECO:0000256" key="1">
    <source>
        <dbReference type="ARBA" id="ARBA00004123"/>
    </source>
</evidence>
<comment type="subcellular location">
    <subcellularLocation>
        <location evidence="1">Nucleus</location>
    </subcellularLocation>
</comment>
<comment type="caution">
    <text evidence="10">The sequence shown here is derived from an EMBL/GenBank/DDBJ whole genome shotgun (WGS) entry which is preliminary data.</text>
</comment>
<dbReference type="EMBL" id="LLXJ01004254">
    <property type="protein sequence ID" value="PKB96014.1"/>
    <property type="molecule type" value="Genomic_DNA"/>
</dbReference>
<dbReference type="InterPro" id="IPR007021">
    <property type="entry name" value="DUF659"/>
</dbReference>
<dbReference type="InterPro" id="IPR052035">
    <property type="entry name" value="ZnF_BED_domain_contain"/>
</dbReference>
<evidence type="ECO:0000313" key="8">
    <source>
        <dbReference type="EMBL" id="PKB96013.1"/>
    </source>
</evidence>
<protein>
    <recommendedName>
        <fullName evidence="12">DUF659 domain-containing protein</fullName>
    </recommendedName>
</protein>
<dbReference type="InterPro" id="IPR012337">
    <property type="entry name" value="RNaseH-like_sf"/>
</dbReference>
<feature type="domain" description="HAT C-terminal dimerisation" evidence="7">
    <location>
        <begin position="295"/>
        <end position="353"/>
    </location>
</feature>
<dbReference type="GO" id="GO:0005634">
    <property type="term" value="C:nucleus"/>
    <property type="evidence" value="ECO:0007669"/>
    <property type="project" value="UniProtKB-SubCell"/>
</dbReference>
<reference evidence="10 11" key="2">
    <citation type="submission" date="2017-09" db="EMBL/GenBank/DDBJ databases">
        <title>Extensive intraspecific genome diversity in a model arbuscular mycorrhizal fungus.</title>
        <authorList>
            <person name="Chen E.C."/>
            <person name="Morin E."/>
            <person name="Beaudet D."/>
            <person name="Noel J."/>
            <person name="Ndikumana S."/>
            <person name="Charron P."/>
            <person name="St-Onge C."/>
            <person name="Giorgi J."/>
            <person name="Grigoriev I.V."/>
            <person name="Roux C."/>
            <person name="Martin F.M."/>
            <person name="Corradi N."/>
        </authorList>
    </citation>
    <scope>NUCLEOTIDE SEQUENCE [LARGE SCALE GENOMIC DNA]</scope>
    <source>
        <strain evidence="10 11">A5</strain>
    </source>
</reference>
<evidence type="ECO:0000259" key="7">
    <source>
        <dbReference type="Pfam" id="PF05699"/>
    </source>
</evidence>
<evidence type="ECO:0000313" key="9">
    <source>
        <dbReference type="EMBL" id="PKB96014.1"/>
    </source>
</evidence>
<dbReference type="AlphaFoldDB" id="A0A2N0NQC8"/>
<evidence type="ECO:0000256" key="2">
    <source>
        <dbReference type="ARBA" id="ARBA00022723"/>
    </source>
</evidence>
<evidence type="ECO:0000259" key="6">
    <source>
        <dbReference type="Pfam" id="PF04937"/>
    </source>
</evidence>
<keyword evidence="4" id="KW-0862">Zinc</keyword>
<keyword evidence="3" id="KW-0863">Zinc-finger</keyword>
<keyword evidence="2" id="KW-0479">Metal-binding</keyword>
<organism evidence="10 11">
    <name type="scientific">Rhizophagus irregularis</name>
    <dbReference type="NCBI Taxonomy" id="588596"/>
    <lineage>
        <taxon>Eukaryota</taxon>
        <taxon>Fungi</taxon>
        <taxon>Fungi incertae sedis</taxon>
        <taxon>Mucoromycota</taxon>
        <taxon>Glomeromycotina</taxon>
        <taxon>Glomeromycetes</taxon>
        <taxon>Glomerales</taxon>
        <taxon>Glomeraceae</taxon>
        <taxon>Rhizophagus</taxon>
    </lineage>
</organism>
<evidence type="ECO:0008006" key="12">
    <source>
        <dbReference type="Google" id="ProtNLM"/>
    </source>
</evidence>
<name>A0A2N0NQC8_9GLOM</name>
<dbReference type="GO" id="GO:0008270">
    <property type="term" value="F:zinc ion binding"/>
    <property type="evidence" value="ECO:0007669"/>
    <property type="project" value="UniProtKB-KW"/>
</dbReference>
<dbReference type="Pfam" id="PF04937">
    <property type="entry name" value="DUF659"/>
    <property type="match status" value="1"/>
</dbReference>
<dbReference type="EMBL" id="LLXJ01004255">
    <property type="protein sequence ID" value="PKB96013.1"/>
    <property type="molecule type" value="Genomic_DNA"/>
</dbReference>
<gene>
    <name evidence="10" type="ORF">RhiirA5_247881</name>
    <name evidence="8" type="ORF">RhiirA5_259994</name>
    <name evidence="9" type="ORF">RhiirA5_260470</name>
</gene>
<sequence length="356" mass="40992">IAIDGWSDPRNKSIWGFMILTPDRKEYLYHLEDLSDHHHTAEFLANKTEAIITRIGAEKISAIVSDNGANVAAARSIIHKNYPSIINLRCIAHCFNLLSQDVLKSSFGERIIKLCNILCHFFRSSHIGTALLDNAIKEKTIKGGGIKPYVKTRWITMYECANSIVRLKPAFNYILENSKSEISNTAVLTILQKRGIFDDIQKLSEVLLPIKDAILSLERNNTNLADCYINLLRVAASIKKMDQYDYKGFHTHMVQVFNKRYEEFNDPKYLLAFFLHPEWKGKKPYNRPYSSKHDTPLNWWLLINDGKNQLSRLAIKLFSITPHSASCERIFSSLGWFFGKRRQRLQLNTLQSMAKI</sequence>
<dbReference type="PANTHER" id="PTHR46481">
    <property type="entry name" value="ZINC FINGER BED DOMAIN-CONTAINING PROTEIN 4"/>
    <property type="match status" value="1"/>
</dbReference>
<evidence type="ECO:0000313" key="10">
    <source>
        <dbReference type="EMBL" id="PKB96773.1"/>
    </source>
</evidence>
<dbReference type="VEuPathDB" id="FungiDB:FUN_006432"/>
<dbReference type="VEuPathDB" id="FungiDB:RhiirA1_474252"/>
<evidence type="ECO:0000256" key="3">
    <source>
        <dbReference type="ARBA" id="ARBA00022771"/>
    </source>
</evidence>
<reference evidence="10 11" key="1">
    <citation type="submission" date="2016-04" db="EMBL/GenBank/DDBJ databases">
        <title>Genome analyses suggest a sexual origin of heterokaryosis in a supposedly ancient asexual fungus.</title>
        <authorList>
            <person name="Ropars J."/>
            <person name="Sedzielewska K."/>
            <person name="Noel J."/>
            <person name="Charron P."/>
            <person name="Farinelli L."/>
            <person name="Marton T."/>
            <person name="Kruger M."/>
            <person name="Pelin A."/>
            <person name="Brachmann A."/>
            <person name="Corradi N."/>
        </authorList>
    </citation>
    <scope>NUCLEOTIDE SEQUENCE [LARGE SCALE GENOMIC DNA]</scope>
    <source>
        <strain evidence="10 11">A5</strain>
    </source>
</reference>
<evidence type="ECO:0000256" key="5">
    <source>
        <dbReference type="ARBA" id="ARBA00023242"/>
    </source>
</evidence>
<dbReference type="Pfam" id="PF05699">
    <property type="entry name" value="Dimer_Tnp_hAT"/>
    <property type="match status" value="1"/>
</dbReference>
<feature type="non-terminal residue" evidence="10">
    <location>
        <position position="356"/>
    </location>
</feature>
<evidence type="ECO:0000313" key="11">
    <source>
        <dbReference type="Proteomes" id="UP000232722"/>
    </source>
</evidence>
<dbReference type="InterPro" id="IPR008906">
    <property type="entry name" value="HATC_C_dom"/>
</dbReference>
<evidence type="ECO:0000256" key="4">
    <source>
        <dbReference type="ARBA" id="ARBA00022833"/>
    </source>
</evidence>
<dbReference type="Proteomes" id="UP000232722">
    <property type="component" value="Unassembled WGS sequence"/>
</dbReference>
<keyword evidence="5" id="KW-0539">Nucleus</keyword>